<evidence type="ECO:0000313" key="2">
    <source>
        <dbReference type="Proteomes" id="UP000178911"/>
    </source>
</evidence>
<dbReference type="AlphaFoldDB" id="A0A1F8GEI3"/>
<reference evidence="1 2" key="1">
    <citation type="journal article" date="2016" name="Nat. Commun.">
        <title>Thousands of microbial genomes shed light on interconnected biogeochemical processes in an aquifer system.</title>
        <authorList>
            <person name="Anantharaman K."/>
            <person name="Brown C.T."/>
            <person name="Hug L.A."/>
            <person name="Sharon I."/>
            <person name="Castelle C.J."/>
            <person name="Probst A.J."/>
            <person name="Thomas B.C."/>
            <person name="Singh A."/>
            <person name="Wilkins M.J."/>
            <person name="Karaoz U."/>
            <person name="Brodie E.L."/>
            <person name="Williams K.H."/>
            <person name="Hubbard S.S."/>
            <person name="Banfield J.F."/>
        </authorList>
    </citation>
    <scope>NUCLEOTIDE SEQUENCE [LARGE SCALE GENOMIC DNA]</scope>
</reference>
<accession>A0A1F8GEI3</accession>
<dbReference type="Proteomes" id="UP000178911">
    <property type="component" value="Unassembled WGS sequence"/>
</dbReference>
<name>A0A1F8GEI3_9BACT</name>
<comment type="caution">
    <text evidence="1">The sequence shown here is derived from an EMBL/GenBank/DDBJ whole genome shotgun (WGS) entry which is preliminary data.</text>
</comment>
<dbReference type="EMBL" id="MGKJ01000015">
    <property type="protein sequence ID" value="OGN23792.1"/>
    <property type="molecule type" value="Genomic_DNA"/>
</dbReference>
<evidence type="ECO:0000313" key="1">
    <source>
        <dbReference type="EMBL" id="OGN23792.1"/>
    </source>
</evidence>
<proteinExistence type="predicted"/>
<gene>
    <name evidence="1" type="ORF">A3A13_01975</name>
</gene>
<organism evidence="1 2">
    <name type="scientific">Candidatus Yanofskybacteria bacterium RIFCSPLOWO2_01_FULL_43_22</name>
    <dbReference type="NCBI Taxonomy" id="1802695"/>
    <lineage>
        <taxon>Bacteria</taxon>
        <taxon>Candidatus Yanofskyibacteriota</taxon>
    </lineage>
</organism>
<sequence>MKSEFSSGLADKVCGAWDAEGGTPAELNSFAENDALIRGLLTILRGGAVVKPIVAGIPRVIPIDRSKPFNPAEFIGKGWSIWRGPADGNGLEGEEERDSRSATLTELNLDKVQLVTRFKRGESVTTGEERIKCLRTDGRVRLDENAFQTFWENREQLPARFKERVNGNIQFIFFDGVVLRSPRGVRYTLCLYFNSGGSWFWGCGWLDSDRYAGSPSAMLASQN</sequence>
<protein>
    <submittedName>
        <fullName evidence="1">Uncharacterized protein</fullName>
    </submittedName>
</protein>